<sequence>MSNKSGEKEKEGGPSIASVHSANQWESASFGDNAQKEKFLRLMGGMKKQHTGRFVIGETNKDAHRRTEEENKKMESKLEQQYQVGLEKKLTGQNRRHVGLGFVEPEEEKEDKPSGTHIRFDDDDEVSKNSETSKGSPKEGGEDAGDQRRGDKDLHGKKERRDERQKRDEKRREGDAERRRSEEQVAERGFNREGQRSEARDGRASSRDEDRRHGDHGDRDNRERKEDRSRRDSQAQKEGQSGRNGDKHRRSEEAAGETTEQKRKKHKTWEEDSGSE</sequence>
<dbReference type="OrthoDB" id="10066125at2759"/>
<feature type="compositionally biased region" description="Polar residues" evidence="3">
    <location>
        <begin position="18"/>
        <end position="30"/>
    </location>
</feature>
<accession>A0A8B7Z5A7</accession>
<dbReference type="GeneID" id="110984699"/>
<dbReference type="RefSeq" id="XP_022100818.1">
    <property type="nucleotide sequence ID" value="XM_022245126.1"/>
</dbReference>
<proteinExistence type="inferred from homology"/>
<evidence type="ECO:0000259" key="4">
    <source>
        <dbReference type="Pfam" id="PF15477"/>
    </source>
</evidence>
<protein>
    <recommendedName>
        <fullName evidence="2">Small acidic protein</fullName>
    </recommendedName>
</protein>
<dbReference type="InterPro" id="IPR026714">
    <property type="entry name" value="SMAP"/>
</dbReference>
<dbReference type="KEGG" id="aplc:110984699"/>
<evidence type="ECO:0000313" key="5">
    <source>
        <dbReference type="Proteomes" id="UP000694845"/>
    </source>
</evidence>
<comment type="similarity">
    <text evidence="1">Belongs to the SMAP family.</text>
</comment>
<dbReference type="PANTHER" id="PTHR22175:SF0">
    <property type="entry name" value="SMALL ACIDIC PROTEIN"/>
    <property type="match status" value="1"/>
</dbReference>
<evidence type="ECO:0000256" key="1">
    <source>
        <dbReference type="ARBA" id="ARBA00006502"/>
    </source>
</evidence>
<feature type="compositionally biased region" description="Basic and acidic residues" evidence="3">
    <location>
        <begin position="1"/>
        <end position="12"/>
    </location>
</feature>
<feature type="domain" description="Small acidic protein-like" evidence="4">
    <location>
        <begin position="25"/>
        <end position="101"/>
    </location>
</feature>
<reference evidence="6" key="1">
    <citation type="submission" date="2025-08" db="UniProtKB">
        <authorList>
            <consortium name="RefSeq"/>
        </authorList>
    </citation>
    <scope>IDENTIFICATION</scope>
</reference>
<feature type="compositionally biased region" description="Basic and acidic residues" evidence="3">
    <location>
        <begin position="136"/>
        <end position="235"/>
    </location>
</feature>
<dbReference type="AlphaFoldDB" id="A0A8B7Z5A7"/>
<evidence type="ECO:0000256" key="3">
    <source>
        <dbReference type="SAM" id="MobiDB-lite"/>
    </source>
</evidence>
<dbReference type="PANTHER" id="PTHR22175">
    <property type="entry name" value="SMALL ACIDIC PROTEIN-RELATED"/>
    <property type="match status" value="1"/>
</dbReference>
<evidence type="ECO:0000256" key="2">
    <source>
        <dbReference type="ARBA" id="ARBA00016161"/>
    </source>
</evidence>
<dbReference type="InterPro" id="IPR028124">
    <property type="entry name" value="SMAP_dom"/>
</dbReference>
<evidence type="ECO:0000313" key="6">
    <source>
        <dbReference type="RefSeq" id="XP_022100818.1"/>
    </source>
</evidence>
<feature type="region of interest" description="Disordered" evidence="3">
    <location>
        <begin position="51"/>
        <end position="276"/>
    </location>
</feature>
<gene>
    <name evidence="6" type="primary">LOC110984699</name>
</gene>
<dbReference type="Pfam" id="PF15477">
    <property type="entry name" value="SMAP"/>
    <property type="match status" value="1"/>
</dbReference>
<feature type="region of interest" description="Disordered" evidence="3">
    <location>
        <begin position="1"/>
        <end position="30"/>
    </location>
</feature>
<feature type="compositionally biased region" description="Basic and acidic residues" evidence="3">
    <location>
        <begin position="110"/>
        <end position="120"/>
    </location>
</feature>
<organism evidence="5 6">
    <name type="scientific">Acanthaster planci</name>
    <name type="common">Crown-of-thorns starfish</name>
    <dbReference type="NCBI Taxonomy" id="133434"/>
    <lineage>
        <taxon>Eukaryota</taxon>
        <taxon>Metazoa</taxon>
        <taxon>Echinodermata</taxon>
        <taxon>Eleutherozoa</taxon>
        <taxon>Asterozoa</taxon>
        <taxon>Asteroidea</taxon>
        <taxon>Valvatacea</taxon>
        <taxon>Valvatida</taxon>
        <taxon>Acanthasteridae</taxon>
        <taxon>Acanthaster</taxon>
    </lineage>
</organism>
<feature type="compositionally biased region" description="Basic and acidic residues" evidence="3">
    <location>
        <begin position="59"/>
        <end position="78"/>
    </location>
</feature>
<keyword evidence="5" id="KW-1185">Reference proteome</keyword>
<dbReference type="Proteomes" id="UP000694845">
    <property type="component" value="Unplaced"/>
</dbReference>
<name>A0A8B7Z5A7_ACAPL</name>